<reference evidence="2 3" key="1">
    <citation type="submission" date="2018-09" db="EMBL/GenBank/DDBJ databases">
        <authorList>
            <person name="Wang F."/>
        </authorList>
    </citation>
    <scope>NUCLEOTIDE SEQUENCE [LARGE SCALE GENOMIC DNA]</scope>
    <source>
        <strain evidence="2 3">PLHSC7-2</strain>
    </source>
</reference>
<evidence type="ECO:0000256" key="1">
    <source>
        <dbReference type="SAM" id="SignalP"/>
    </source>
</evidence>
<dbReference type="AlphaFoldDB" id="A0A418YCK5"/>
<organism evidence="2 3">
    <name type="scientific">Motilimonas pumila</name>
    <dbReference type="NCBI Taxonomy" id="2303987"/>
    <lineage>
        <taxon>Bacteria</taxon>
        <taxon>Pseudomonadati</taxon>
        <taxon>Pseudomonadota</taxon>
        <taxon>Gammaproteobacteria</taxon>
        <taxon>Alteromonadales</taxon>
        <taxon>Alteromonadales genera incertae sedis</taxon>
        <taxon>Motilimonas</taxon>
    </lineage>
</organism>
<accession>A0A418YCK5</accession>
<evidence type="ECO:0000313" key="3">
    <source>
        <dbReference type="Proteomes" id="UP000283255"/>
    </source>
</evidence>
<proteinExistence type="predicted"/>
<feature type="chain" id="PRO_5019400324" evidence="1">
    <location>
        <begin position="23"/>
        <end position="152"/>
    </location>
</feature>
<dbReference type="RefSeq" id="WP_119911544.1">
    <property type="nucleotide sequence ID" value="NZ_QZCH01000020.1"/>
</dbReference>
<dbReference type="EMBL" id="QZCH01000020">
    <property type="protein sequence ID" value="RJG42192.1"/>
    <property type="molecule type" value="Genomic_DNA"/>
</dbReference>
<gene>
    <name evidence="2" type="ORF">D1Z90_14715</name>
</gene>
<protein>
    <submittedName>
        <fullName evidence="2">Uncharacterized protein</fullName>
    </submittedName>
</protein>
<evidence type="ECO:0000313" key="2">
    <source>
        <dbReference type="EMBL" id="RJG42192.1"/>
    </source>
</evidence>
<keyword evidence="1" id="KW-0732">Signal</keyword>
<dbReference type="Proteomes" id="UP000283255">
    <property type="component" value="Unassembled WGS sequence"/>
</dbReference>
<reference evidence="2 3" key="2">
    <citation type="submission" date="2019-01" db="EMBL/GenBank/DDBJ databases">
        <title>Motilimonas pumilus sp. nov., isolated from the gut of sea cucumber (Apostichopus japonicus).</title>
        <authorList>
            <person name="Wang F.-Q."/>
            <person name="Ren L.-H."/>
            <person name="Lin Y.-W."/>
            <person name="Sun G.-H."/>
            <person name="Du Z.-J."/>
            <person name="Zhao J.-X."/>
            <person name="Liu X.-J."/>
            <person name="Liu L.-J."/>
        </authorList>
    </citation>
    <scope>NUCLEOTIDE SEQUENCE [LARGE SCALE GENOMIC DNA]</scope>
    <source>
        <strain evidence="2 3">PLHSC7-2</strain>
    </source>
</reference>
<keyword evidence="3" id="KW-1185">Reference proteome</keyword>
<sequence length="152" mass="16519">MFFSSKTLLVATIVLANSPVFAAPCSDVDLPAIDASEKSLTALNAQLQSAPILLDEEKVFDMQGSADEKLVAIIETLAQSYCLAGFSFAATVQQLASDPEGQIYPFNGIGNEIRGTMTTLDFLLQSEEGQTLAQQRGWVDKAYLEWYRKAGM</sequence>
<comment type="caution">
    <text evidence="2">The sequence shown here is derived from an EMBL/GenBank/DDBJ whole genome shotgun (WGS) entry which is preliminary data.</text>
</comment>
<feature type="signal peptide" evidence="1">
    <location>
        <begin position="1"/>
        <end position="22"/>
    </location>
</feature>
<name>A0A418YCK5_9GAMM</name>